<comment type="similarity">
    <text evidence="2 4">Belongs to the class-III pyridoxal-phosphate-dependent aminotransferase family.</text>
</comment>
<dbReference type="Gene3D" id="3.90.1150.10">
    <property type="entry name" value="Aspartate Aminotransferase, domain 1"/>
    <property type="match status" value="1"/>
</dbReference>
<dbReference type="PANTHER" id="PTHR11986:SF58">
    <property type="entry name" value="LEUCINE_METHIONINE RACEMASE"/>
    <property type="match status" value="1"/>
</dbReference>
<keyword evidence="3 4" id="KW-0663">Pyridoxal phosphate</keyword>
<dbReference type="PANTHER" id="PTHR11986">
    <property type="entry name" value="AMINOTRANSFERASE CLASS III"/>
    <property type="match status" value="1"/>
</dbReference>
<evidence type="ECO:0000313" key="5">
    <source>
        <dbReference type="EMBL" id="GAA0719031.1"/>
    </source>
</evidence>
<dbReference type="RefSeq" id="WP_343766586.1">
    <property type="nucleotide sequence ID" value="NZ_BAAACF010000001.1"/>
</dbReference>
<evidence type="ECO:0000256" key="1">
    <source>
        <dbReference type="ARBA" id="ARBA00001933"/>
    </source>
</evidence>
<evidence type="ECO:0000256" key="2">
    <source>
        <dbReference type="ARBA" id="ARBA00008954"/>
    </source>
</evidence>
<dbReference type="InterPro" id="IPR015424">
    <property type="entry name" value="PyrdxlP-dep_Trfase"/>
</dbReference>
<gene>
    <name evidence="5" type="ORF">GCM10008905_06540</name>
</gene>
<dbReference type="Pfam" id="PF00202">
    <property type="entry name" value="Aminotran_3"/>
    <property type="match status" value="1"/>
</dbReference>
<dbReference type="PIRSF" id="PIRSF000521">
    <property type="entry name" value="Transaminase_4ab_Lys_Orn"/>
    <property type="match status" value="1"/>
</dbReference>
<dbReference type="SUPFAM" id="SSF53383">
    <property type="entry name" value="PLP-dependent transferases"/>
    <property type="match status" value="1"/>
</dbReference>
<dbReference type="Gene3D" id="3.40.640.10">
    <property type="entry name" value="Type I PLP-dependent aspartate aminotransferase-like (Major domain)"/>
    <property type="match status" value="1"/>
</dbReference>
<keyword evidence="5" id="KW-0032">Aminotransferase</keyword>
<dbReference type="PROSITE" id="PS00600">
    <property type="entry name" value="AA_TRANSFER_CLASS_3"/>
    <property type="match status" value="1"/>
</dbReference>
<comment type="cofactor">
    <cofactor evidence="1">
        <name>pyridoxal 5'-phosphate</name>
        <dbReference type="ChEBI" id="CHEBI:597326"/>
    </cofactor>
</comment>
<dbReference type="NCBIfam" id="NF006368">
    <property type="entry name" value="PRK08593.1"/>
    <property type="match status" value="1"/>
</dbReference>
<dbReference type="NCBIfam" id="NF006228">
    <property type="entry name" value="PRK08360.1"/>
    <property type="match status" value="1"/>
</dbReference>
<dbReference type="InterPro" id="IPR015421">
    <property type="entry name" value="PyrdxlP-dep_Trfase_major"/>
</dbReference>
<sequence>MKNTNKCMDVVEKDTAIISKASRAPYFPLVIKNGRGSIIEDMDGNKYIDMFSSSAVLNTCHSHPKIVEAIKKQVDNYIHFSTDYMYAEPQVRLGEMLTKITPGDFKKKVCFGLSGSDGNDGAIKLARSYTGRSKIISFIGAYHGSTYGAISLSAISLNMRRKIGPLLPEIYHMPYADCYRCAFGKSKESCSLECLEYIKMAFRNYIPPEEVAGIIIEPMAGDIGFAVPPKKYMEELYCLCKNNGILFIVDEVQQGFGRTGKWFSIEHFSIIPDVIIMGKSIASGLPLSAIIAREEIIDALEMPAHLFTVQGNSTCAQAAIATIEVIENEHLIENSMVMGEYIKERFKRIKKRHELIGDIRGEGLSIGVELVKDRITKEKDTEAAIKICYRCWEKGVILIFLAENILRVQPPLVITKEEASTALDIIEETIEEYVEGKISDEALNVVKGW</sequence>
<reference evidence="6" key="1">
    <citation type="journal article" date="2019" name="Int. J. Syst. Evol. Microbiol.">
        <title>The Global Catalogue of Microorganisms (GCM) 10K type strain sequencing project: providing services to taxonomists for standard genome sequencing and annotation.</title>
        <authorList>
            <consortium name="The Broad Institute Genomics Platform"/>
            <consortium name="The Broad Institute Genome Sequencing Center for Infectious Disease"/>
            <person name="Wu L."/>
            <person name="Ma J."/>
        </authorList>
    </citation>
    <scope>NUCLEOTIDE SEQUENCE [LARGE SCALE GENOMIC DNA]</scope>
    <source>
        <strain evidence="6">JCM 1405</strain>
    </source>
</reference>
<dbReference type="InterPro" id="IPR015422">
    <property type="entry name" value="PyrdxlP-dep_Trfase_small"/>
</dbReference>
<proteinExistence type="inferred from homology"/>
<dbReference type="InterPro" id="IPR050103">
    <property type="entry name" value="Class-III_PLP-dep_AT"/>
</dbReference>
<dbReference type="InterPro" id="IPR005814">
    <property type="entry name" value="Aminotrans_3"/>
</dbReference>
<dbReference type="InterPro" id="IPR049704">
    <property type="entry name" value="Aminotrans_3_PPA_site"/>
</dbReference>
<evidence type="ECO:0000256" key="4">
    <source>
        <dbReference type="RuleBase" id="RU003560"/>
    </source>
</evidence>
<protein>
    <submittedName>
        <fullName evidence="5">Aminotransferase class III-fold pyridoxal phosphate-dependent enzyme</fullName>
    </submittedName>
</protein>
<name>A0ABP3TZH8_9CLOT</name>
<dbReference type="Proteomes" id="UP001500339">
    <property type="component" value="Unassembled WGS sequence"/>
</dbReference>
<keyword evidence="5" id="KW-0808">Transferase</keyword>
<dbReference type="GO" id="GO:0008483">
    <property type="term" value="F:transaminase activity"/>
    <property type="evidence" value="ECO:0007669"/>
    <property type="project" value="UniProtKB-KW"/>
</dbReference>
<dbReference type="EMBL" id="BAAACF010000001">
    <property type="protein sequence ID" value="GAA0719031.1"/>
    <property type="molecule type" value="Genomic_DNA"/>
</dbReference>
<accession>A0ABP3TZH8</accession>
<dbReference type="CDD" id="cd00610">
    <property type="entry name" value="OAT_like"/>
    <property type="match status" value="1"/>
</dbReference>
<organism evidence="5 6">
    <name type="scientific">Clostridium malenominatum</name>
    <dbReference type="NCBI Taxonomy" id="1539"/>
    <lineage>
        <taxon>Bacteria</taxon>
        <taxon>Bacillati</taxon>
        <taxon>Bacillota</taxon>
        <taxon>Clostridia</taxon>
        <taxon>Eubacteriales</taxon>
        <taxon>Clostridiaceae</taxon>
        <taxon>Clostridium</taxon>
    </lineage>
</organism>
<evidence type="ECO:0000256" key="3">
    <source>
        <dbReference type="ARBA" id="ARBA00022898"/>
    </source>
</evidence>
<comment type="caution">
    <text evidence="5">The sequence shown here is derived from an EMBL/GenBank/DDBJ whole genome shotgun (WGS) entry which is preliminary data.</text>
</comment>
<evidence type="ECO:0000313" key="6">
    <source>
        <dbReference type="Proteomes" id="UP001500339"/>
    </source>
</evidence>
<keyword evidence="6" id="KW-1185">Reference proteome</keyword>